<dbReference type="InterPro" id="IPR051850">
    <property type="entry name" value="Polysacch_Lyase_4"/>
</dbReference>
<dbReference type="InterPro" id="IPR029411">
    <property type="entry name" value="RG-lyase_III"/>
</dbReference>
<feature type="domain" description="Rhamnogalacturonan lyase" evidence="8">
    <location>
        <begin position="419"/>
        <end position="574"/>
    </location>
</feature>
<dbReference type="Pfam" id="PF14683">
    <property type="entry name" value="CBM-like"/>
    <property type="match status" value="1"/>
</dbReference>
<keyword evidence="11" id="KW-1185">Reference proteome</keyword>
<name>A0A0M2KAD5_9GAMM</name>
<dbReference type="EC" id="4.2.2.23" evidence="4"/>
<evidence type="ECO:0000259" key="8">
    <source>
        <dbReference type="Pfam" id="PF14683"/>
    </source>
</evidence>
<dbReference type="CDD" id="cd10316">
    <property type="entry name" value="RGL4_M"/>
    <property type="match status" value="1"/>
</dbReference>
<evidence type="ECO:0000256" key="7">
    <source>
        <dbReference type="ARBA" id="ARBA00023239"/>
    </source>
</evidence>
<evidence type="ECO:0000256" key="4">
    <source>
        <dbReference type="ARBA" id="ARBA00012437"/>
    </source>
</evidence>
<dbReference type="InterPro" id="IPR008979">
    <property type="entry name" value="Galactose-bd-like_sf"/>
</dbReference>
<dbReference type="GO" id="GO:0005576">
    <property type="term" value="C:extracellular region"/>
    <property type="evidence" value="ECO:0007669"/>
    <property type="project" value="UniProtKB-SubCell"/>
</dbReference>
<dbReference type="AlphaFoldDB" id="A0A0M2KAD5"/>
<dbReference type="InterPro" id="IPR014718">
    <property type="entry name" value="GH-type_carb-bd"/>
</dbReference>
<evidence type="ECO:0000256" key="6">
    <source>
        <dbReference type="ARBA" id="ARBA00022729"/>
    </source>
</evidence>
<comment type="similarity">
    <text evidence="3">Belongs to the polysaccharide lyase 4 family.</text>
</comment>
<reference evidence="10 11" key="1">
    <citation type="submission" date="2015-01" db="EMBL/GenBank/DDBJ databases">
        <title>Erwinia tracheiphila.</title>
        <authorList>
            <person name="Shapiro L.R."/>
        </authorList>
    </citation>
    <scope>NUCLEOTIDE SEQUENCE [LARGE SCALE GENOMIC DNA]</scope>
    <source>
        <strain evidence="10 11">BuffGH</strain>
    </source>
</reference>
<dbReference type="InterPro" id="IPR013784">
    <property type="entry name" value="Carb-bd-like_fold"/>
</dbReference>
<keyword evidence="6" id="KW-0732">Signal</keyword>
<accession>A0A0M2KAD5</accession>
<dbReference type="PATRIC" id="fig|65700.7.peg.2873"/>
<feature type="domain" description="Rhamnogalacturonan lyase" evidence="9">
    <location>
        <begin position="344"/>
        <end position="401"/>
    </location>
</feature>
<proteinExistence type="inferred from homology"/>
<protein>
    <recommendedName>
        <fullName evidence="4">rhamnogalacturonan endolyase</fullName>
        <ecNumber evidence="4">4.2.2.23</ecNumber>
    </recommendedName>
</protein>
<evidence type="ECO:0000256" key="1">
    <source>
        <dbReference type="ARBA" id="ARBA00001324"/>
    </source>
</evidence>
<evidence type="ECO:0000313" key="11">
    <source>
        <dbReference type="Proteomes" id="UP000033924"/>
    </source>
</evidence>
<dbReference type="GO" id="GO:0005975">
    <property type="term" value="P:carbohydrate metabolic process"/>
    <property type="evidence" value="ECO:0007669"/>
    <property type="project" value="InterPro"/>
</dbReference>
<evidence type="ECO:0000259" key="9">
    <source>
        <dbReference type="Pfam" id="PF14686"/>
    </source>
</evidence>
<dbReference type="GO" id="GO:0102210">
    <property type="term" value="F:rhamnogalacturonan endolyase activity"/>
    <property type="evidence" value="ECO:0007669"/>
    <property type="project" value="UniProtKB-EC"/>
</dbReference>
<evidence type="ECO:0000256" key="2">
    <source>
        <dbReference type="ARBA" id="ARBA00004613"/>
    </source>
</evidence>
<evidence type="ECO:0000256" key="3">
    <source>
        <dbReference type="ARBA" id="ARBA00010418"/>
    </source>
</evidence>
<dbReference type="PANTHER" id="PTHR32018:SF1">
    <property type="entry name" value="RHAMNOGALACTURONAN ENDOLYASE"/>
    <property type="match status" value="1"/>
</dbReference>
<dbReference type="SUPFAM" id="SSF74650">
    <property type="entry name" value="Galactose mutarotase-like"/>
    <property type="match status" value="1"/>
</dbReference>
<dbReference type="InterPro" id="IPR011013">
    <property type="entry name" value="Gal_mutarotase_sf_dom"/>
</dbReference>
<dbReference type="Gene3D" id="2.60.40.1120">
    <property type="entry name" value="Carboxypeptidase-like, regulatory domain"/>
    <property type="match status" value="1"/>
</dbReference>
<keyword evidence="5" id="KW-0964">Secreted</keyword>
<dbReference type="Pfam" id="PF14686">
    <property type="entry name" value="fn3_3"/>
    <property type="match status" value="1"/>
</dbReference>
<keyword evidence="7 10" id="KW-0456">Lyase</keyword>
<dbReference type="CDD" id="cd10320">
    <property type="entry name" value="RGL4_N"/>
    <property type="match status" value="1"/>
</dbReference>
<dbReference type="EMBL" id="JXNU01000003">
    <property type="protein sequence ID" value="KKF35889.1"/>
    <property type="molecule type" value="Genomic_DNA"/>
</dbReference>
<dbReference type="PANTHER" id="PTHR32018">
    <property type="entry name" value="RHAMNOGALACTURONATE LYASE FAMILY PROTEIN"/>
    <property type="match status" value="1"/>
</dbReference>
<dbReference type="Proteomes" id="UP000033924">
    <property type="component" value="Unassembled WGS sequence"/>
</dbReference>
<evidence type="ECO:0000256" key="5">
    <source>
        <dbReference type="ARBA" id="ARBA00022525"/>
    </source>
</evidence>
<comment type="caution">
    <text evidence="10">The sequence shown here is derived from an EMBL/GenBank/DDBJ whole genome shotgun (WGS) entry which is preliminary data.</text>
</comment>
<dbReference type="SUPFAM" id="SSF49785">
    <property type="entry name" value="Galactose-binding domain-like"/>
    <property type="match status" value="1"/>
</dbReference>
<comment type="subcellular location">
    <subcellularLocation>
        <location evidence="2">Secreted</location>
    </subcellularLocation>
</comment>
<dbReference type="Gene3D" id="2.70.98.10">
    <property type="match status" value="1"/>
</dbReference>
<dbReference type="CDD" id="cd10317">
    <property type="entry name" value="RGL4_C"/>
    <property type="match status" value="1"/>
</dbReference>
<dbReference type="Gene3D" id="2.60.120.260">
    <property type="entry name" value="Galactose-binding domain-like"/>
    <property type="match status" value="1"/>
</dbReference>
<comment type="catalytic activity">
    <reaction evidence="1">
        <text>Endotype eliminative cleavage of L-alpha-rhamnopyranosyl-(1-&gt;4)-alpha-D-galactopyranosyluronic acid bonds of rhamnogalacturonan I domains in ramified hairy regions of pectin leaving L-rhamnopyranose at the reducing end and 4-deoxy-4,5-unsaturated D-galactopyranosyluronic acid at the non-reducing end.</text>
        <dbReference type="EC" id="4.2.2.23"/>
    </reaction>
</comment>
<dbReference type="GO" id="GO:0030246">
    <property type="term" value="F:carbohydrate binding"/>
    <property type="evidence" value="ECO:0007669"/>
    <property type="project" value="InterPro"/>
</dbReference>
<dbReference type="SUPFAM" id="SSF49452">
    <property type="entry name" value="Starch-binding domain-like"/>
    <property type="match status" value="1"/>
</dbReference>
<organism evidence="10 11">
    <name type="scientific">Erwinia tracheiphila</name>
    <dbReference type="NCBI Taxonomy" id="65700"/>
    <lineage>
        <taxon>Bacteria</taxon>
        <taxon>Pseudomonadati</taxon>
        <taxon>Pseudomonadota</taxon>
        <taxon>Gammaproteobacteria</taxon>
        <taxon>Enterobacterales</taxon>
        <taxon>Erwiniaceae</taxon>
        <taxon>Erwinia</taxon>
    </lineage>
</organism>
<sequence length="577" mass="65325">MKRNLMMLVRFSLAALMLFSTCSYGVISPPVKLDISGMRAVLDNGLLRVEFNDDASMHTMTKNGHNLVSSLSGAARDPSKNRSGYLDFHSDGVKDFIPERLEVIARNDDIAHIAWFNHPGSLLRLEYHLIMRKGVSGIYSYVIAENTGDKNIKVSELRNVYRFNPGYLDHIFNGERDGKPYLYHELEAMPAIQDETWRLPDGSVWTKYDFAGYQRTTPFWGVYGKNSGVWLIHASGEYFSGDTLKQDLMVHQDAIILNYLTGAHLGTPDMHAPPGWKKFYGPWLLYVNEGDKAHMLADARQQSDSEKASWPYRWLNDAQYPVERTQVSGRVKTDKPVTLVLSSSIDEQFDLQTRGYLFSAVSDEQGNFQFEHVIPGDYQLIVYANSGTQPGLLVEKKMTVSGEKQWLDQISLPPAAKVIWAIGQSDRQAKEFRFGNEQRNYRWQHEVPANLVFNVGHSDFSQEWYYAQTKPGNWDINFNLTPEKAVYHLNIALAAASNSGMVKGRGSPSLTVKINGAELKTLTYENDKAVYRSALRNGQYHLATISVEKEQLRNGKNTLSLKLNGGSLMYDIITFTE</sequence>
<gene>
    <name evidence="10" type="ORF">SY86_11380</name>
</gene>
<dbReference type="STRING" id="65700.SY86_11380"/>
<dbReference type="InterPro" id="IPR029413">
    <property type="entry name" value="RG-lyase_II"/>
</dbReference>
<evidence type="ECO:0000313" key="10">
    <source>
        <dbReference type="EMBL" id="KKF35889.1"/>
    </source>
</evidence>